<dbReference type="AlphaFoldDB" id="A0A4Q7WNP8"/>
<dbReference type="Gene3D" id="1.25.40.10">
    <property type="entry name" value="Tetratricopeptide repeat domain"/>
    <property type="match status" value="1"/>
</dbReference>
<dbReference type="InterPro" id="IPR011990">
    <property type="entry name" value="TPR-like_helical_dom_sf"/>
</dbReference>
<comment type="caution">
    <text evidence="2">The sequence shown here is derived from an EMBL/GenBank/DDBJ whole genome shotgun (WGS) entry which is preliminary data.</text>
</comment>
<evidence type="ECO:0000313" key="3">
    <source>
        <dbReference type="Proteomes" id="UP000292027"/>
    </source>
</evidence>
<dbReference type="Pfam" id="PF03704">
    <property type="entry name" value="BTAD"/>
    <property type="match status" value="1"/>
</dbReference>
<dbReference type="Proteomes" id="UP000292027">
    <property type="component" value="Unassembled WGS sequence"/>
</dbReference>
<dbReference type="InterPro" id="IPR005158">
    <property type="entry name" value="BTAD"/>
</dbReference>
<dbReference type="GO" id="GO:0003677">
    <property type="term" value="F:DNA binding"/>
    <property type="evidence" value="ECO:0007669"/>
    <property type="project" value="UniProtKB-KW"/>
</dbReference>
<dbReference type="EMBL" id="SHKR01000015">
    <property type="protein sequence ID" value="RZU11368.1"/>
    <property type="molecule type" value="Genomic_DNA"/>
</dbReference>
<dbReference type="PANTHER" id="PTHR35807">
    <property type="entry name" value="TRANSCRIPTIONAL REGULATOR REDD-RELATED"/>
    <property type="match status" value="1"/>
</dbReference>
<dbReference type="SMART" id="SM01043">
    <property type="entry name" value="BTAD"/>
    <property type="match status" value="1"/>
</dbReference>
<evidence type="ECO:0000259" key="1">
    <source>
        <dbReference type="SMART" id="SM01043"/>
    </source>
</evidence>
<protein>
    <submittedName>
        <fullName evidence="2">DNA-binding SARP family transcriptional activator</fullName>
    </submittedName>
</protein>
<keyword evidence="3" id="KW-1185">Reference proteome</keyword>
<keyword evidence="2" id="KW-0238">DNA-binding</keyword>
<gene>
    <name evidence="2" type="ORF">EV645_6534</name>
</gene>
<feature type="domain" description="Bacterial transcriptional activator" evidence="1">
    <location>
        <begin position="120"/>
        <end position="258"/>
    </location>
</feature>
<organism evidence="2 3">
    <name type="scientific">Kribbella rubisoli</name>
    <dbReference type="NCBI Taxonomy" id="3075929"/>
    <lineage>
        <taxon>Bacteria</taxon>
        <taxon>Bacillati</taxon>
        <taxon>Actinomycetota</taxon>
        <taxon>Actinomycetes</taxon>
        <taxon>Propionibacteriales</taxon>
        <taxon>Kribbellaceae</taxon>
        <taxon>Kribbella</taxon>
    </lineage>
</organism>
<proteinExistence type="predicted"/>
<name>A0A4Q7WNP8_9ACTN</name>
<accession>A0A4Q7WNP8</accession>
<reference evidence="2 3" key="1">
    <citation type="journal article" date="2015" name="Stand. Genomic Sci.">
        <title>Genomic Encyclopedia of Bacterial and Archaeal Type Strains, Phase III: the genomes of soil and plant-associated and newly described type strains.</title>
        <authorList>
            <person name="Whitman W.B."/>
            <person name="Woyke T."/>
            <person name="Klenk H.P."/>
            <person name="Zhou Y."/>
            <person name="Lilburn T.G."/>
            <person name="Beck B.J."/>
            <person name="De Vos P."/>
            <person name="Vandamme P."/>
            <person name="Eisen J.A."/>
            <person name="Garrity G."/>
            <person name="Hugenholtz P."/>
            <person name="Kyrpides N.C."/>
        </authorList>
    </citation>
    <scope>NUCLEOTIDE SEQUENCE [LARGE SCALE GENOMIC DNA]</scope>
    <source>
        <strain evidence="2 3">VKM Ac-2540</strain>
    </source>
</reference>
<sequence>MTAYVSPRGLAPVREGAGALGALVHDSNGGTQLCLLGGPFVVRGNRRLGVPEGSKRLLAFIALHDGRVDRRLTAGTLWPLGDDDRAAGNLRSSLWRLKGAGIDVLRADKCALWLDPAISVDISTIDNWAQRVIEGHASADELRLPRWGGDALDLLPGWYDDWVIFERERLRQRVLHAFEALSRQLVQTRRYAHAIEVALEAVRVEPLRQSAHRTLVEAHLAEGNLVEARRIHLEYWRLVRRELGVDPDPNLAALVGLAKAQAPSAGP</sequence>
<evidence type="ECO:0000313" key="2">
    <source>
        <dbReference type="EMBL" id="RZU11368.1"/>
    </source>
</evidence>
<dbReference type="SUPFAM" id="SSF48452">
    <property type="entry name" value="TPR-like"/>
    <property type="match status" value="1"/>
</dbReference>
<dbReference type="InterPro" id="IPR051677">
    <property type="entry name" value="AfsR-DnrI-RedD_regulator"/>
</dbReference>